<sequence length="375" mass="41539">MSILNKVLKDLDKRGQKPGEAESVGGSAVAGPSSRTPWVVAIVAVVLLVIALIFGALSWDRWVENETVNTPQPVQKVSEPEPVESTNNFARPAQTETQTEAQAVTQSSSRQQPAEQHSPAAEQSKADQSTHAAQVPPASSRAEQPQATESTEVDDEQEAVPESEVEPAPTLVRKTVQLSPEQVITREINAAKQTAEQGLLSEAVKHWQKVLSIDPGHIEARRQLAALQFGRNRWQEALAVLTRGLEVNPQAHELRLLAAKMLDKRQQPQLALTMLKQAQPQASRHLEYYRLKAQLAQQLNQWTLMADSYQSLAQAQPTEGRWWLGRAIAAQQLAQRDAAIRFFNRAKELIQHAPTLEFIEQQLNLLVDQDEATSS</sequence>
<proteinExistence type="predicted"/>
<feature type="compositionally biased region" description="Acidic residues" evidence="1">
    <location>
        <begin position="151"/>
        <end position="165"/>
    </location>
</feature>
<feature type="compositionally biased region" description="Basic and acidic residues" evidence="1">
    <location>
        <begin position="9"/>
        <end position="20"/>
    </location>
</feature>
<reference evidence="3 4" key="1">
    <citation type="submission" date="2006-01" db="EMBL/GenBank/DDBJ databases">
        <authorList>
            <person name="Brettar I."/>
            <person name="Hofle M."/>
            <person name="Ferriera S."/>
            <person name="Johnson J."/>
            <person name="Kravitz S."/>
            <person name="Halpern A."/>
            <person name="Remington K."/>
            <person name="Beeson K."/>
            <person name="Tran B."/>
            <person name="Rogers Y.-H."/>
            <person name="Friedman R."/>
            <person name="Venter J.C."/>
        </authorList>
    </citation>
    <scope>NUCLEOTIDE SEQUENCE [LARGE SCALE GENOMIC DNA]</scope>
    <source>
        <strain evidence="3 4">OS145</strain>
    </source>
</reference>
<organism evidence="3 4">
    <name type="scientific">Idiomarina baltica OS145</name>
    <dbReference type="NCBI Taxonomy" id="314276"/>
    <lineage>
        <taxon>Bacteria</taxon>
        <taxon>Pseudomonadati</taxon>
        <taxon>Pseudomonadota</taxon>
        <taxon>Gammaproteobacteria</taxon>
        <taxon>Alteromonadales</taxon>
        <taxon>Idiomarinaceae</taxon>
        <taxon>Idiomarina</taxon>
    </lineage>
</organism>
<comment type="caution">
    <text evidence="3">The sequence shown here is derived from an EMBL/GenBank/DDBJ whole genome shotgun (WGS) entry which is preliminary data.</text>
</comment>
<name>A0ABM9WKA0_9GAMM</name>
<dbReference type="Gene3D" id="1.25.40.10">
    <property type="entry name" value="Tetratricopeptide repeat domain"/>
    <property type="match status" value="1"/>
</dbReference>
<feature type="compositionally biased region" description="Low complexity" evidence="1">
    <location>
        <begin position="93"/>
        <end position="109"/>
    </location>
</feature>
<dbReference type="Proteomes" id="UP000016543">
    <property type="component" value="Unassembled WGS sequence"/>
</dbReference>
<dbReference type="SUPFAM" id="SSF48452">
    <property type="entry name" value="TPR-like"/>
    <property type="match status" value="1"/>
</dbReference>
<dbReference type="EMBL" id="AAMX01000018">
    <property type="protein sequence ID" value="EAQ31353.1"/>
    <property type="molecule type" value="Genomic_DNA"/>
</dbReference>
<feature type="compositionally biased region" description="Polar residues" evidence="1">
    <location>
        <begin position="141"/>
        <end position="150"/>
    </location>
</feature>
<evidence type="ECO:0000256" key="1">
    <source>
        <dbReference type="SAM" id="MobiDB-lite"/>
    </source>
</evidence>
<keyword evidence="4" id="KW-1185">Reference proteome</keyword>
<feature type="compositionally biased region" description="Low complexity" evidence="1">
    <location>
        <begin position="21"/>
        <end position="33"/>
    </location>
</feature>
<feature type="transmembrane region" description="Helical" evidence="2">
    <location>
        <begin position="38"/>
        <end position="57"/>
    </location>
</feature>
<dbReference type="Pfam" id="PF14559">
    <property type="entry name" value="TPR_19"/>
    <property type="match status" value="1"/>
</dbReference>
<dbReference type="InterPro" id="IPR011990">
    <property type="entry name" value="TPR-like_helical_dom_sf"/>
</dbReference>
<feature type="region of interest" description="Disordered" evidence="1">
    <location>
        <begin position="9"/>
        <end position="33"/>
    </location>
</feature>
<gene>
    <name evidence="3" type="ORF">OS145_05560</name>
</gene>
<accession>A0ABM9WKA0</accession>
<dbReference type="SMART" id="SM00028">
    <property type="entry name" value="TPR"/>
    <property type="match status" value="5"/>
</dbReference>
<dbReference type="InterPro" id="IPR019734">
    <property type="entry name" value="TPR_rpt"/>
</dbReference>
<evidence type="ECO:0000313" key="4">
    <source>
        <dbReference type="Proteomes" id="UP000016543"/>
    </source>
</evidence>
<keyword evidence="2" id="KW-1133">Transmembrane helix</keyword>
<keyword evidence="2" id="KW-0812">Transmembrane</keyword>
<feature type="region of interest" description="Disordered" evidence="1">
    <location>
        <begin position="70"/>
        <end position="174"/>
    </location>
</feature>
<protein>
    <submittedName>
        <fullName evidence="3">Membrane associated TPR repeats containing protein</fullName>
    </submittedName>
</protein>
<evidence type="ECO:0000256" key="2">
    <source>
        <dbReference type="SAM" id="Phobius"/>
    </source>
</evidence>
<evidence type="ECO:0000313" key="3">
    <source>
        <dbReference type="EMBL" id="EAQ31353.1"/>
    </source>
</evidence>
<dbReference type="RefSeq" id="WP_006956814.1">
    <property type="nucleotide sequence ID" value="NZ_CH672409.1"/>
</dbReference>
<keyword evidence="2" id="KW-0472">Membrane</keyword>